<keyword evidence="2" id="KW-1003">Cell membrane</keyword>
<comment type="caution">
    <text evidence="10">The sequence shown here is derived from an EMBL/GenBank/DDBJ whole genome shotgun (WGS) entry which is preliminary data.</text>
</comment>
<name>A0A2B9Q4V8_BACCE</name>
<evidence type="ECO:0000256" key="3">
    <source>
        <dbReference type="ARBA" id="ARBA00022692"/>
    </source>
</evidence>
<reference evidence="10 11" key="1">
    <citation type="submission" date="2017-09" db="EMBL/GenBank/DDBJ databases">
        <title>Large-scale bioinformatics analysis of Bacillus genomes uncovers conserved roles of natural products in bacterial physiology.</title>
        <authorList>
            <consortium name="Agbiome Team Llc"/>
            <person name="Bleich R.M."/>
            <person name="Grubbs K.J."/>
            <person name="Santa Maria K.C."/>
            <person name="Allen S.E."/>
            <person name="Farag S."/>
            <person name="Shank E.A."/>
            <person name="Bowers A."/>
        </authorList>
    </citation>
    <scope>NUCLEOTIDE SEQUENCE [LARGE SCALE GENOMIC DNA]</scope>
    <source>
        <strain evidence="10 11">AFS050027</strain>
    </source>
</reference>
<gene>
    <name evidence="10" type="ORF">CN984_11425</name>
</gene>
<dbReference type="GO" id="GO:0022857">
    <property type="term" value="F:transmembrane transporter activity"/>
    <property type="evidence" value="ECO:0007669"/>
    <property type="project" value="TreeGrafter"/>
</dbReference>
<dbReference type="PANTHER" id="PTHR30572">
    <property type="entry name" value="MEMBRANE COMPONENT OF TRANSPORTER-RELATED"/>
    <property type="match status" value="1"/>
</dbReference>
<dbReference type="Pfam" id="PF12704">
    <property type="entry name" value="MacB_PCD"/>
    <property type="match status" value="1"/>
</dbReference>
<evidence type="ECO:0000256" key="2">
    <source>
        <dbReference type="ARBA" id="ARBA00022475"/>
    </source>
</evidence>
<dbReference type="InterPro" id="IPR003838">
    <property type="entry name" value="ABC3_permease_C"/>
</dbReference>
<evidence type="ECO:0000313" key="11">
    <source>
        <dbReference type="Proteomes" id="UP000223777"/>
    </source>
</evidence>
<feature type="domain" description="ABC3 transporter permease C-terminal" evidence="8">
    <location>
        <begin position="272"/>
        <end position="384"/>
    </location>
</feature>
<accession>A0A2B9Q4V8</accession>
<protein>
    <submittedName>
        <fullName evidence="10">ABC transporter permease</fullName>
    </submittedName>
</protein>
<dbReference type="EMBL" id="NUIL01000014">
    <property type="protein sequence ID" value="PGO29933.1"/>
    <property type="molecule type" value="Genomic_DNA"/>
</dbReference>
<keyword evidence="5 7" id="KW-0472">Membrane</keyword>
<evidence type="ECO:0000256" key="1">
    <source>
        <dbReference type="ARBA" id="ARBA00004651"/>
    </source>
</evidence>
<keyword evidence="3 7" id="KW-0812">Transmembrane</keyword>
<feature type="transmembrane region" description="Helical" evidence="7">
    <location>
        <begin position="267"/>
        <end position="292"/>
    </location>
</feature>
<evidence type="ECO:0000256" key="6">
    <source>
        <dbReference type="ARBA" id="ARBA00038076"/>
    </source>
</evidence>
<evidence type="ECO:0000313" key="10">
    <source>
        <dbReference type="EMBL" id="PGO29933.1"/>
    </source>
</evidence>
<sequence length="391" mass="42528">MNTSENIRMALSSIFAHKMRSILTMLGIIIGISAIITIISMGDGTNAKFKEELGQGKDNEITIYYSNPDYGTDSAKITPDMLNRLQTVPGVKDVYPDVSMKVKASSGSKDVSLDLKGGTGAFMTDSKIKLVHGRELNDSELNQAIPAVILNEEAFNKLFSGWESNLYTDIKGKPYKIVGVYETKNEFGMAMPEGYTSLENAPVISGVNEYDSVKLTMTSPAERKSVEKQAVSVLNEMKAPKFEHKFEAQDLGEFTKQLDESIGMMKMVFGGIAAISLLVGGIGVMNIMLVSVTERTREIGIRKALGATRGKVLTQFLIESCILTGLGGFIGFMLGIFFAWIVSIFAGWPLVVSKELGLLAVGISMLIGIIFGLLPANKAAKLDPIECLRYE</sequence>
<comment type="subcellular location">
    <subcellularLocation>
        <location evidence="1">Cell membrane</location>
        <topology evidence="1">Multi-pass membrane protein</topology>
    </subcellularLocation>
</comment>
<dbReference type="Proteomes" id="UP000223777">
    <property type="component" value="Unassembled WGS sequence"/>
</dbReference>
<proteinExistence type="inferred from homology"/>
<organism evidence="10 11">
    <name type="scientific">Bacillus cereus</name>
    <dbReference type="NCBI Taxonomy" id="1396"/>
    <lineage>
        <taxon>Bacteria</taxon>
        <taxon>Bacillati</taxon>
        <taxon>Bacillota</taxon>
        <taxon>Bacilli</taxon>
        <taxon>Bacillales</taxon>
        <taxon>Bacillaceae</taxon>
        <taxon>Bacillus</taxon>
        <taxon>Bacillus cereus group</taxon>
    </lineage>
</organism>
<dbReference type="Pfam" id="PF02687">
    <property type="entry name" value="FtsX"/>
    <property type="match status" value="1"/>
</dbReference>
<dbReference type="InterPro" id="IPR025857">
    <property type="entry name" value="MacB_PCD"/>
</dbReference>
<evidence type="ECO:0000256" key="7">
    <source>
        <dbReference type="SAM" id="Phobius"/>
    </source>
</evidence>
<evidence type="ECO:0000256" key="5">
    <source>
        <dbReference type="ARBA" id="ARBA00023136"/>
    </source>
</evidence>
<evidence type="ECO:0000256" key="4">
    <source>
        <dbReference type="ARBA" id="ARBA00022989"/>
    </source>
</evidence>
<dbReference type="RefSeq" id="WP_098764242.1">
    <property type="nucleotide sequence ID" value="NZ_NUIL01000014.1"/>
</dbReference>
<feature type="transmembrane region" description="Helical" evidence="7">
    <location>
        <begin position="313"/>
        <end position="346"/>
    </location>
</feature>
<keyword evidence="4 7" id="KW-1133">Transmembrane helix</keyword>
<feature type="domain" description="MacB-like periplasmic core" evidence="9">
    <location>
        <begin position="21"/>
        <end position="230"/>
    </location>
</feature>
<feature type="transmembrane region" description="Helical" evidence="7">
    <location>
        <begin position="21"/>
        <end position="42"/>
    </location>
</feature>
<evidence type="ECO:0000259" key="8">
    <source>
        <dbReference type="Pfam" id="PF02687"/>
    </source>
</evidence>
<dbReference type="AlphaFoldDB" id="A0A2B9Q4V8"/>
<feature type="transmembrane region" description="Helical" evidence="7">
    <location>
        <begin position="358"/>
        <end position="376"/>
    </location>
</feature>
<evidence type="ECO:0000259" key="9">
    <source>
        <dbReference type="Pfam" id="PF12704"/>
    </source>
</evidence>
<dbReference type="PANTHER" id="PTHR30572:SF4">
    <property type="entry name" value="ABC TRANSPORTER PERMEASE YTRF"/>
    <property type="match status" value="1"/>
</dbReference>
<dbReference type="GO" id="GO:0005886">
    <property type="term" value="C:plasma membrane"/>
    <property type="evidence" value="ECO:0007669"/>
    <property type="project" value="UniProtKB-SubCell"/>
</dbReference>
<comment type="similarity">
    <text evidence="6">Belongs to the ABC-4 integral membrane protein family.</text>
</comment>
<dbReference type="InterPro" id="IPR050250">
    <property type="entry name" value="Macrolide_Exporter_MacB"/>
</dbReference>